<dbReference type="AlphaFoldDB" id="A0A850CFP8"/>
<feature type="chain" id="PRO_5038549006" evidence="1">
    <location>
        <begin position="25"/>
        <end position="415"/>
    </location>
</feature>
<feature type="signal peptide" evidence="1">
    <location>
        <begin position="1"/>
        <end position="24"/>
    </location>
</feature>
<evidence type="ECO:0000313" key="2">
    <source>
        <dbReference type="EMBL" id="NUQ90889.1"/>
    </source>
</evidence>
<dbReference type="PANTHER" id="PTHR43649:SF12">
    <property type="entry name" value="DIACETYLCHITOBIOSE BINDING PROTEIN DASA"/>
    <property type="match status" value="1"/>
</dbReference>
<dbReference type="Proteomes" id="UP000574690">
    <property type="component" value="Unassembled WGS sequence"/>
</dbReference>
<dbReference type="Gene3D" id="3.40.190.10">
    <property type="entry name" value="Periplasmic binding protein-like II"/>
    <property type="match status" value="2"/>
</dbReference>
<evidence type="ECO:0000313" key="3">
    <source>
        <dbReference type="Proteomes" id="UP000574690"/>
    </source>
</evidence>
<dbReference type="EMBL" id="JABFXE010000869">
    <property type="protein sequence ID" value="NUQ90889.1"/>
    <property type="molecule type" value="Genomic_DNA"/>
</dbReference>
<dbReference type="InterPro" id="IPR050490">
    <property type="entry name" value="Bact_solute-bd_prot1"/>
</dbReference>
<dbReference type="Pfam" id="PF01547">
    <property type="entry name" value="SBP_bac_1"/>
    <property type="match status" value="1"/>
</dbReference>
<dbReference type="SUPFAM" id="SSF53850">
    <property type="entry name" value="Periplasmic binding protein-like II"/>
    <property type="match status" value="1"/>
</dbReference>
<protein>
    <submittedName>
        <fullName evidence="2">Extracellular solute-binding protein</fullName>
    </submittedName>
</protein>
<gene>
    <name evidence="2" type="ORF">HOQ43_20795</name>
</gene>
<dbReference type="InterPro" id="IPR006059">
    <property type="entry name" value="SBP"/>
</dbReference>
<dbReference type="PANTHER" id="PTHR43649">
    <property type="entry name" value="ARABINOSE-BINDING PROTEIN-RELATED"/>
    <property type="match status" value="1"/>
</dbReference>
<keyword evidence="1" id="KW-0732">Signal</keyword>
<accession>A0A850CFP8</accession>
<name>A0A850CFP8_9ACTN</name>
<reference evidence="2 3" key="1">
    <citation type="submission" date="2020-05" db="EMBL/GenBank/DDBJ databases">
        <title>DNA-SIP metagenomic assembled genomes.</title>
        <authorList>
            <person name="Yu J."/>
        </authorList>
    </citation>
    <scope>NUCLEOTIDE SEQUENCE [LARGE SCALE GENOMIC DNA]</scope>
    <source>
        <strain evidence="2">Bin5.27</strain>
    </source>
</reference>
<organism evidence="2 3">
    <name type="scientific">Glycomyces artemisiae</name>
    <dbReference type="NCBI Taxonomy" id="1076443"/>
    <lineage>
        <taxon>Bacteria</taxon>
        <taxon>Bacillati</taxon>
        <taxon>Actinomycetota</taxon>
        <taxon>Actinomycetes</taxon>
        <taxon>Glycomycetales</taxon>
        <taxon>Glycomycetaceae</taxon>
        <taxon>Glycomyces</taxon>
    </lineage>
</organism>
<sequence>MPPSTATRLTRRSLGRITAAAAVAAPVAGSLAACSGDSDPNTITFLSWDNAEVMGPVLKQFEQDHPEYHVEVQYAAPVAGYIQKLQTQLGSNSATDVFIITAENKKQLMDGAFVQDLSGESWASNLNETAVETYSRDGKLYGSAVSSWAGGMVVNRDLVPGDFPTDWDGFIALCKQLKSDGTVPYLEAVAGMTDTFCAFVGMQNVAYGGTMDQQIWDGDLTFEEAWTPAVQAWNRLFEEGILDSSAAGLTGDVVLPEFQQGRLAIMSTGSWGIASIIDGAPDLDFVFEAVPGFEGQPYWSGAVSPGLALNVKAKNPDAAKVFLEWMSTEPGVSFYQQENQFISTVKDYEPDLPAQLGDLVAAVQEGQYYLPAVSWIDNNDALSTEANALVQQLATGEIEPADVGKAMDAKLASLR</sequence>
<evidence type="ECO:0000256" key="1">
    <source>
        <dbReference type="SAM" id="SignalP"/>
    </source>
</evidence>
<comment type="caution">
    <text evidence="2">The sequence shown here is derived from an EMBL/GenBank/DDBJ whole genome shotgun (WGS) entry which is preliminary data.</text>
</comment>
<proteinExistence type="predicted"/>